<evidence type="ECO:0000313" key="2">
    <source>
        <dbReference type="EMBL" id="KAI3873943.1"/>
    </source>
</evidence>
<proteinExistence type="predicted"/>
<dbReference type="PANTHER" id="PTHR48478">
    <property type="entry name" value="LECTIN-LIKE"/>
    <property type="match status" value="1"/>
</dbReference>
<dbReference type="EMBL" id="JAJJMB010012717">
    <property type="protein sequence ID" value="KAI3873943.1"/>
    <property type="molecule type" value="Genomic_DNA"/>
</dbReference>
<dbReference type="Pfam" id="PF14299">
    <property type="entry name" value="PP2"/>
    <property type="match status" value="1"/>
</dbReference>
<accession>A0AAD4SAI1</accession>
<name>A0AAD4SAI1_9MAGN</name>
<gene>
    <name evidence="2" type="ORF">MKW98_001592</name>
</gene>
<comment type="caution">
    <text evidence="2">The sequence shown here is derived from an EMBL/GenBank/DDBJ whole genome shotgun (WGS) entry which is preliminary data.</text>
</comment>
<dbReference type="PANTHER" id="PTHR48478:SF1">
    <property type="entry name" value="LECTIN-LIKE"/>
    <property type="match status" value="1"/>
</dbReference>
<evidence type="ECO:0000256" key="1">
    <source>
        <dbReference type="SAM" id="MobiDB-lite"/>
    </source>
</evidence>
<dbReference type="AlphaFoldDB" id="A0AAD4SAI1"/>
<dbReference type="InterPro" id="IPR025886">
    <property type="entry name" value="PP2-like"/>
</dbReference>
<keyword evidence="3" id="KW-1185">Reference proteome</keyword>
<protein>
    <submittedName>
        <fullName evidence="2">Uncharacterized protein</fullName>
    </submittedName>
</protein>
<reference evidence="2" key="1">
    <citation type="submission" date="2022-04" db="EMBL/GenBank/DDBJ databases">
        <title>A functionally conserved STORR gene fusion in Papaver species that diverged 16.8 million years ago.</title>
        <authorList>
            <person name="Catania T."/>
        </authorList>
    </citation>
    <scope>NUCLEOTIDE SEQUENCE</scope>
    <source>
        <strain evidence="2">S-188037</strain>
    </source>
</reference>
<dbReference type="Proteomes" id="UP001202328">
    <property type="component" value="Unassembled WGS sequence"/>
</dbReference>
<dbReference type="GO" id="GO:0030246">
    <property type="term" value="F:carbohydrate binding"/>
    <property type="evidence" value="ECO:0007669"/>
    <property type="project" value="InterPro"/>
</dbReference>
<organism evidence="2 3">
    <name type="scientific">Papaver atlanticum</name>
    <dbReference type="NCBI Taxonomy" id="357466"/>
    <lineage>
        <taxon>Eukaryota</taxon>
        <taxon>Viridiplantae</taxon>
        <taxon>Streptophyta</taxon>
        <taxon>Embryophyta</taxon>
        <taxon>Tracheophyta</taxon>
        <taxon>Spermatophyta</taxon>
        <taxon>Magnoliopsida</taxon>
        <taxon>Ranunculales</taxon>
        <taxon>Papaveraceae</taxon>
        <taxon>Papaveroideae</taxon>
        <taxon>Papaver</taxon>
    </lineage>
</organism>
<sequence>MGGSASVSRTTKEVSCDEVMKDNLVSDNPEAESRSCILTPTLPQVRVIHYTGCRNGHKVVRASQSHKPVRASQTMKPVKASQSHKPDCASAEPWDLCESKNTVQKYWIDENSGCNCFMLFPRNLAIIWAENKQYWNWPSMKFGEMAIEVAELVNVCWLEVNGKFDTRKLSPGVKYEILFVVMLKNSACGWGTPVNLRLVHPCGKTQHRKENLQLKPKSQWIELQVGEFQTSPQLSDCEKEIQFSLFECENGNWKGGLVIKGVIIRPKKY</sequence>
<feature type="region of interest" description="Disordered" evidence="1">
    <location>
        <begin position="64"/>
        <end position="87"/>
    </location>
</feature>
<evidence type="ECO:0000313" key="3">
    <source>
        <dbReference type="Proteomes" id="UP001202328"/>
    </source>
</evidence>
<feature type="compositionally biased region" description="Polar residues" evidence="1">
    <location>
        <begin position="64"/>
        <end position="83"/>
    </location>
</feature>
<dbReference type="InterPro" id="IPR052147">
    <property type="entry name" value="PP2-like/Lectin"/>
</dbReference>